<feature type="transmembrane region" description="Helical" evidence="1">
    <location>
        <begin position="53"/>
        <end position="76"/>
    </location>
</feature>
<feature type="transmembrane region" description="Helical" evidence="1">
    <location>
        <begin position="88"/>
        <end position="110"/>
    </location>
</feature>
<feature type="transmembrane region" description="Helical" evidence="1">
    <location>
        <begin position="20"/>
        <end position="41"/>
    </location>
</feature>
<dbReference type="Proteomes" id="UP001597438">
    <property type="component" value="Unassembled WGS sequence"/>
</dbReference>
<reference evidence="3" key="1">
    <citation type="journal article" date="2019" name="Int. J. Syst. Evol. Microbiol.">
        <title>The Global Catalogue of Microorganisms (GCM) 10K type strain sequencing project: providing services to taxonomists for standard genome sequencing and annotation.</title>
        <authorList>
            <consortium name="The Broad Institute Genomics Platform"/>
            <consortium name="The Broad Institute Genome Sequencing Center for Infectious Disease"/>
            <person name="Wu L."/>
            <person name="Ma J."/>
        </authorList>
    </citation>
    <scope>NUCLEOTIDE SEQUENCE [LARGE SCALE GENOMIC DNA]</scope>
    <source>
        <strain evidence="3">KCTC 52925</strain>
    </source>
</reference>
<name>A0ABW5X0C7_9FLAO</name>
<evidence type="ECO:0000256" key="1">
    <source>
        <dbReference type="SAM" id="Phobius"/>
    </source>
</evidence>
<keyword evidence="1" id="KW-0812">Transmembrane</keyword>
<evidence type="ECO:0000313" key="2">
    <source>
        <dbReference type="EMBL" id="MFD2832535.1"/>
    </source>
</evidence>
<dbReference type="InterPro" id="IPR046739">
    <property type="entry name" value="DUF6789"/>
</dbReference>
<evidence type="ECO:0000313" key="3">
    <source>
        <dbReference type="Proteomes" id="UP001597438"/>
    </source>
</evidence>
<dbReference type="EMBL" id="JBHUOJ010000008">
    <property type="protein sequence ID" value="MFD2832535.1"/>
    <property type="molecule type" value="Genomic_DNA"/>
</dbReference>
<comment type="caution">
    <text evidence="2">The sequence shown here is derived from an EMBL/GenBank/DDBJ whole genome shotgun (WGS) entry which is preliminary data.</text>
</comment>
<accession>A0ABW5X0C7</accession>
<sequence length="115" mass="12456">MGLPKMNPPQMMASTMETSIIVGWIIHLMIGIIFALIYAYLIFKLLTKVSSTFVKGIIFGIIAFVIGEIGMLLMGAMMPEMPMPQGNMIVIASAGLIGHIIFGIVVAYIVKPKAI</sequence>
<gene>
    <name evidence="2" type="ORF">ACFSYS_04495</name>
</gene>
<protein>
    <submittedName>
        <fullName evidence="2">DUF6789 family protein</fullName>
    </submittedName>
</protein>
<proteinExistence type="predicted"/>
<keyword evidence="1" id="KW-0472">Membrane</keyword>
<dbReference type="Pfam" id="PF20587">
    <property type="entry name" value="DUF6789"/>
    <property type="match status" value="1"/>
</dbReference>
<keyword evidence="1" id="KW-1133">Transmembrane helix</keyword>
<organism evidence="2 3">
    <name type="scientific">Christiangramia antarctica</name>
    <dbReference type="NCBI Taxonomy" id="2058158"/>
    <lineage>
        <taxon>Bacteria</taxon>
        <taxon>Pseudomonadati</taxon>
        <taxon>Bacteroidota</taxon>
        <taxon>Flavobacteriia</taxon>
        <taxon>Flavobacteriales</taxon>
        <taxon>Flavobacteriaceae</taxon>
        <taxon>Christiangramia</taxon>
    </lineage>
</organism>
<keyword evidence="3" id="KW-1185">Reference proteome</keyword>
<dbReference type="RefSeq" id="WP_347709985.1">
    <property type="nucleotide sequence ID" value="NZ_JBHUOJ010000008.1"/>
</dbReference>